<comment type="caution">
    <text evidence="2">The sequence shown here is derived from an EMBL/GenBank/DDBJ whole genome shotgun (WGS) entry which is preliminary data.</text>
</comment>
<dbReference type="PROSITE" id="PS51257">
    <property type="entry name" value="PROKAR_LIPOPROTEIN"/>
    <property type="match status" value="1"/>
</dbReference>
<reference evidence="2 3" key="1">
    <citation type="submission" date="2019-07" db="EMBL/GenBank/DDBJ databases">
        <title>Whole genome shotgun sequence of Reyranella soli NBRC 108950.</title>
        <authorList>
            <person name="Hosoyama A."/>
            <person name="Uohara A."/>
            <person name="Ohji S."/>
            <person name="Ichikawa N."/>
        </authorList>
    </citation>
    <scope>NUCLEOTIDE SEQUENCE [LARGE SCALE GENOMIC DNA]</scope>
    <source>
        <strain evidence="2 3">NBRC 108950</strain>
    </source>
</reference>
<dbReference type="EMBL" id="BKAJ01000078">
    <property type="protein sequence ID" value="GEP57390.1"/>
    <property type="molecule type" value="Genomic_DNA"/>
</dbReference>
<name>A0A512NEL7_9HYPH</name>
<dbReference type="AlphaFoldDB" id="A0A512NEL7"/>
<protein>
    <recommendedName>
        <fullName evidence="4">Lipoprotein</fullName>
    </recommendedName>
</protein>
<gene>
    <name evidence="2" type="ORF">RSO01_45560</name>
</gene>
<organism evidence="2 3">
    <name type="scientific">Reyranella soli</name>
    <dbReference type="NCBI Taxonomy" id="1230389"/>
    <lineage>
        <taxon>Bacteria</taxon>
        <taxon>Pseudomonadati</taxon>
        <taxon>Pseudomonadota</taxon>
        <taxon>Alphaproteobacteria</taxon>
        <taxon>Hyphomicrobiales</taxon>
        <taxon>Reyranellaceae</taxon>
        <taxon>Reyranella</taxon>
    </lineage>
</organism>
<sequence>MKSASSIVVLTALAASVAACSVQERTYYPRQQYAYAPGTTTYYGAPGATVVTTTPAPTYYTYDQPSFQKSNVYSSKWDYYRNYQGIHDGPERTGW</sequence>
<keyword evidence="3" id="KW-1185">Reference proteome</keyword>
<feature type="signal peptide" evidence="1">
    <location>
        <begin position="1"/>
        <end position="21"/>
    </location>
</feature>
<evidence type="ECO:0000313" key="3">
    <source>
        <dbReference type="Proteomes" id="UP000321058"/>
    </source>
</evidence>
<proteinExistence type="predicted"/>
<accession>A0A512NEL7</accession>
<evidence type="ECO:0008006" key="4">
    <source>
        <dbReference type="Google" id="ProtNLM"/>
    </source>
</evidence>
<evidence type="ECO:0000256" key="1">
    <source>
        <dbReference type="SAM" id="SignalP"/>
    </source>
</evidence>
<dbReference type="RefSeq" id="WP_147151763.1">
    <property type="nucleotide sequence ID" value="NZ_BKAJ01000078.1"/>
</dbReference>
<dbReference type="Proteomes" id="UP000321058">
    <property type="component" value="Unassembled WGS sequence"/>
</dbReference>
<keyword evidence="1" id="KW-0732">Signal</keyword>
<feature type="chain" id="PRO_5022200374" description="Lipoprotein" evidence="1">
    <location>
        <begin position="22"/>
        <end position="95"/>
    </location>
</feature>
<dbReference type="OrthoDB" id="10004642at2"/>
<evidence type="ECO:0000313" key="2">
    <source>
        <dbReference type="EMBL" id="GEP57390.1"/>
    </source>
</evidence>